<accession>A0AAW9FIN0</accession>
<evidence type="ECO:0000259" key="2">
    <source>
        <dbReference type="Pfam" id="PF00582"/>
    </source>
</evidence>
<proteinExistence type="inferred from homology"/>
<dbReference type="Gene3D" id="3.40.50.620">
    <property type="entry name" value="HUPs"/>
    <property type="match status" value="1"/>
</dbReference>
<dbReference type="InterPro" id="IPR006016">
    <property type="entry name" value="UspA"/>
</dbReference>
<dbReference type="PANTHER" id="PTHR46268:SF15">
    <property type="entry name" value="UNIVERSAL STRESS PROTEIN HP_0031"/>
    <property type="match status" value="1"/>
</dbReference>
<gene>
    <name evidence="3" type="ORF">RMR22_19275</name>
</gene>
<dbReference type="CDD" id="cd00293">
    <property type="entry name" value="USP-like"/>
    <property type="match status" value="1"/>
</dbReference>
<dbReference type="AlphaFoldDB" id="A0AAW9FIN0"/>
<comment type="similarity">
    <text evidence="1">Belongs to the universal stress protein A family.</text>
</comment>
<protein>
    <submittedName>
        <fullName evidence="3">Universal stress protein</fullName>
    </submittedName>
</protein>
<evidence type="ECO:0000313" key="3">
    <source>
        <dbReference type="EMBL" id="MDX8304407.1"/>
    </source>
</evidence>
<dbReference type="Pfam" id="PF00582">
    <property type="entry name" value="Usp"/>
    <property type="match status" value="1"/>
</dbReference>
<dbReference type="EMBL" id="JAVRAF010000007">
    <property type="protein sequence ID" value="MDX8304407.1"/>
    <property type="molecule type" value="Genomic_DNA"/>
</dbReference>
<reference evidence="3" key="1">
    <citation type="journal article" date="2023" name="Phytobiomes J">
        <title>Deciphering the key players within the bacterial microbiota associated with aerial crown gall tumors on rhododendron: Insights into the gallobiome.</title>
        <authorList>
            <person name="Kuzmanovic N."/>
            <person name="Nesme J."/>
            <person name="Wolf J."/>
            <person name="Neumann-Schaal M."/>
            <person name="Petersen J."/>
            <person name="Fernandez-Gnecco G."/>
            <person name="Sproeer C."/>
            <person name="Bunk B."/>
            <person name="Overmann J."/>
            <person name="Sorensen S.J."/>
            <person name="Idczak E."/>
            <person name="Smalla K."/>
        </authorList>
    </citation>
    <scope>NUCLEOTIDE SEQUENCE</scope>
    <source>
        <strain evidence="3">Rho-11.1</strain>
    </source>
</reference>
<feature type="domain" description="UspA" evidence="2">
    <location>
        <begin position="1"/>
        <end position="145"/>
    </location>
</feature>
<name>A0AAW9FIN0_9HYPH</name>
<dbReference type="PRINTS" id="PR01438">
    <property type="entry name" value="UNVRSLSTRESS"/>
</dbReference>
<sequence length="145" mass="14969">MFKHILIPTDGSELAEKGLDQGLLLAKTLGAAATVIVVTVPLSGFALQGMTEAAALGAYDNSVAEELAALKRNIADKAAKAGIAFDFVNVIDASPASAILEVATEKECDLIVISSHGRRGIRRLMLGSQTAEVLGGSTIPVLVVK</sequence>
<dbReference type="InterPro" id="IPR006015">
    <property type="entry name" value="Universal_stress_UspA"/>
</dbReference>
<comment type="caution">
    <text evidence="3">The sequence shown here is derived from an EMBL/GenBank/DDBJ whole genome shotgun (WGS) entry which is preliminary data.</text>
</comment>
<organism evidence="3">
    <name type="scientific">Agrobacterium rosae</name>
    <dbReference type="NCBI Taxonomy" id="1972867"/>
    <lineage>
        <taxon>Bacteria</taxon>
        <taxon>Pseudomonadati</taxon>
        <taxon>Pseudomonadota</taxon>
        <taxon>Alphaproteobacteria</taxon>
        <taxon>Hyphomicrobiales</taxon>
        <taxon>Rhizobiaceae</taxon>
        <taxon>Rhizobium/Agrobacterium group</taxon>
        <taxon>Agrobacterium</taxon>
    </lineage>
</organism>
<dbReference type="SUPFAM" id="SSF52402">
    <property type="entry name" value="Adenine nucleotide alpha hydrolases-like"/>
    <property type="match status" value="1"/>
</dbReference>
<evidence type="ECO:0000256" key="1">
    <source>
        <dbReference type="ARBA" id="ARBA00008791"/>
    </source>
</evidence>
<dbReference type="PANTHER" id="PTHR46268">
    <property type="entry name" value="STRESS RESPONSE PROTEIN NHAX"/>
    <property type="match status" value="1"/>
</dbReference>
<dbReference type="RefSeq" id="WP_320203145.1">
    <property type="nucleotide sequence ID" value="NZ_CP192782.1"/>
</dbReference>
<dbReference type="InterPro" id="IPR014729">
    <property type="entry name" value="Rossmann-like_a/b/a_fold"/>
</dbReference>